<evidence type="ECO:0000313" key="1">
    <source>
        <dbReference type="EMBL" id="MFD1675985.1"/>
    </source>
</evidence>
<evidence type="ECO:0008006" key="3">
    <source>
        <dbReference type="Google" id="ProtNLM"/>
    </source>
</evidence>
<reference evidence="2" key="1">
    <citation type="journal article" date="2019" name="Int. J. Syst. Evol. Microbiol.">
        <title>The Global Catalogue of Microorganisms (GCM) 10K type strain sequencing project: providing services to taxonomists for standard genome sequencing and annotation.</title>
        <authorList>
            <consortium name="The Broad Institute Genomics Platform"/>
            <consortium name="The Broad Institute Genome Sequencing Center for Infectious Disease"/>
            <person name="Wu L."/>
            <person name="Ma J."/>
        </authorList>
    </citation>
    <scope>NUCLEOTIDE SEQUENCE [LARGE SCALE GENOMIC DNA]</scope>
    <source>
        <strain evidence="2">CGMCC 1.12286</strain>
    </source>
</reference>
<keyword evidence="2" id="KW-1185">Reference proteome</keyword>
<organism evidence="1 2">
    <name type="scientific">Alicyclobacillus fodiniaquatilis</name>
    <dbReference type="NCBI Taxonomy" id="1661150"/>
    <lineage>
        <taxon>Bacteria</taxon>
        <taxon>Bacillati</taxon>
        <taxon>Bacillota</taxon>
        <taxon>Bacilli</taxon>
        <taxon>Bacillales</taxon>
        <taxon>Alicyclobacillaceae</taxon>
        <taxon>Alicyclobacillus</taxon>
    </lineage>
</organism>
<gene>
    <name evidence="1" type="ORF">ACFSB2_14870</name>
</gene>
<evidence type="ECO:0000313" key="2">
    <source>
        <dbReference type="Proteomes" id="UP001597079"/>
    </source>
</evidence>
<name>A0ABW4JLF5_9BACL</name>
<dbReference type="EMBL" id="JBHUCX010000038">
    <property type="protein sequence ID" value="MFD1675985.1"/>
    <property type="molecule type" value="Genomic_DNA"/>
</dbReference>
<accession>A0ABW4JLF5</accession>
<comment type="caution">
    <text evidence="1">The sequence shown here is derived from an EMBL/GenBank/DDBJ whole genome shotgun (WGS) entry which is preliminary data.</text>
</comment>
<proteinExistence type="predicted"/>
<sequence length="124" mass="14075">MESKSATYASNAFQWDGENLTLAKMQEPLNIRWSFGEKNAFGKRDKYIFKGNPTTITISKDCANRYFVSFQVLEEIESWPTVEQAVGMDLGLKDAVILSTGKKYGNPRMVRKKICANRQVLSVK</sequence>
<dbReference type="Proteomes" id="UP001597079">
    <property type="component" value="Unassembled WGS sequence"/>
</dbReference>
<protein>
    <recommendedName>
        <fullName evidence="3">Transposase</fullName>
    </recommendedName>
</protein>